<dbReference type="Proteomes" id="UP000604273">
    <property type="component" value="Unassembled WGS sequence"/>
</dbReference>
<keyword evidence="2" id="KW-1185">Reference proteome</keyword>
<gene>
    <name evidence="1" type="ORF">FGADI_3720</name>
</gene>
<name>A0A8H4WZH4_9HYPO</name>
<sequence length="246" mass="27706">MGSPSGIVDVAKTKFHVNIKQGCGLCSEIIFADEWTVACETLLHFLPQFCPSNVGVTQSYHQDDAMDPIWVASAWKFPWRHRPLRRKPRLDLTDMTLVPIGRPVAEAIGIPGLVSLPQEVLQMVRSYIPNNDFWLYSLIQNTAKEMSLSFQNPVEPEQDATRFSLATAKAWKRGVQGMNPALDESEPGPFIVRLTVDSLGLKEVQRLQDWPEYNHVRSNTCAYVFFTQGQANSSFISLKVSRLLTP</sequence>
<dbReference type="OrthoDB" id="4763081at2759"/>
<accession>A0A8H4WZH4</accession>
<reference evidence="1" key="1">
    <citation type="journal article" date="2020" name="BMC Genomics">
        <title>Correction to: Identification and distribution of gene clusters required for synthesis of sphingolipid metabolism inhibitors in diverse species of the filamentous fungus Fusarium.</title>
        <authorList>
            <person name="Kim H.S."/>
            <person name="Lohmar J.M."/>
            <person name="Busman M."/>
            <person name="Brown D.W."/>
            <person name="Naumann T.A."/>
            <person name="Divon H.H."/>
            <person name="Lysoe E."/>
            <person name="Uhlig S."/>
            <person name="Proctor R.H."/>
        </authorList>
    </citation>
    <scope>NUCLEOTIDE SEQUENCE</scope>
    <source>
        <strain evidence="1">NRRL 45417</strain>
    </source>
</reference>
<dbReference type="AlphaFoldDB" id="A0A8H4WZH4"/>
<organism evidence="1 2">
    <name type="scientific">Fusarium gaditjirri</name>
    <dbReference type="NCBI Taxonomy" id="282569"/>
    <lineage>
        <taxon>Eukaryota</taxon>
        <taxon>Fungi</taxon>
        <taxon>Dikarya</taxon>
        <taxon>Ascomycota</taxon>
        <taxon>Pezizomycotina</taxon>
        <taxon>Sordariomycetes</taxon>
        <taxon>Hypocreomycetidae</taxon>
        <taxon>Hypocreales</taxon>
        <taxon>Nectriaceae</taxon>
        <taxon>Fusarium</taxon>
        <taxon>Fusarium nisikadoi species complex</taxon>
    </lineage>
</organism>
<protein>
    <submittedName>
        <fullName evidence="1">Uncharacterized protein</fullName>
    </submittedName>
</protein>
<evidence type="ECO:0000313" key="2">
    <source>
        <dbReference type="Proteomes" id="UP000604273"/>
    </source>
</evidence>
<comment type="caution">
    <text evidence="1">The sequence shown here is derived from an EMBL/GenBank/DDBJ whole genome shotgun (WGS) entry which is preliminary data.</text>
</comment>
<proteinExistence type="predicted"/>
<evidence type="ECO:0000313" key="1">
    <source>
        <dbReference type="EMBL" id="KAF4956568.1"/>
    </source>
</evidence>
<reference evidence="1" key="2">
    <citation type="submission" date="2020-05" db="EMBL/GenBank/DDBJ databases">
        <authorList>
            <person name="Kim H.-S."/>
            <person name="Proctor R.H."/>
            <person name="Brown D.W."/>
        </authorList>
    </citation>
    <scope>NUCLEOTIDE SEQUENCE</scope>
    <source>
        <strain evidence="1">NRRL 45417</strain>
    </source>
</reference>
<dbReference type="EMBL" id="JABFAI010000083">
    <property type="protein sequence ID" value="KAF4956568.1"/>
    <property type="molecule type" value="Genomic_DNA"/>
</dbReference>